<proteinExistence type="predicted"/>
<comment type="caution">
    <text evidence="1">The sequence shown here is derived from an EMBL/GenBank/DDBJ whole genome shotgun (WGS) entry which is preliminary data.</text>
</comment>
<gene>
    <name evidence="1" type="ORF">O3G_MSEX012721</name>
</gene>
<keyword evidence="2" id="KW-1185">Reference proteome</keyword>
<organism evidence="1 2">
    <name type="scientific">Manduca sexta</name>
    <name type="common">Tobacco hawkmoth</name>
    <name type="synonym">Tobacco hornworm</name>
    <dbReference type="NCBI Taxonomy" id="7130"/>
    <lineage>
        <taxon>Eukaryota</taxon>
        <taxon>Metazoa</taxon>
        <taxon>Ecdysozoa</taxon>
        <taxon>Arthropoda</taxon>
        <taxon>Hexapoda</taxon>
        <taxon>Insecta</taxon>
        <taxon>Pterygota</taxon>
        <taxon>Neoptera</taxon>
        <taxon>Endopterygota</taxon>
        <taxon>Lepidoptera</taxon>
        <taxon>Glossata</taxon>
        <taxon>Ditrysia</taxon>
        <taxon>Bombycoidea</taxon>
        <taxon>Sphingidae</taxon>
        <taxon>Sphinginae</taxon>
        <taxon>Sphingini</taxon>
        <taxon>Manduca</taxon>
    </lineage>
</organism>
<protein>
    <submittedName>
        <fullName evidence="1">Uncharacterized protein</fullName>
    </submittedName>
</protein>
<reference evidence="1" key="2">
    <citation type="submission" date="2020-12" db="EMBL/GenBank/DDBJ databases">
        <authorList>
            <person name="Kanost M."/>
        </authorList>
    </citation>
    <scope>NUCLEOTIDE SEQUENCE</scope>
</reference>
<dbReference type="AlphaFoldDB" id="A0A921ZPD1"/>
<evidence type="ECO:0000313" key="1">
    <source>
        <dbReference type="EMBL" id="KAG6461578.1"/>
    </source>
</evidence>
<dbReference type="EMBL" id="JH668760">
    <property type="protein sequence ID" value="KAG6461578.1"/>
    <property type="molecule type" value="Genomic_DNA"/>
</dbReference>
<accession>A0A921ZPD1</accession>
<name>A0A921ZPD1_MANSE</name>
<evidence type="ECO:0000313" key="2">
    <source>
        <dbReference type="Proteomes" id="UP000791440"/>
    </source>
</evidence>
<reference evidence="1" key="1">
    <citation type="journal article" date="2016" name="Insect Biochem. Mol. Biol.">
        <title>Multifaceted biological insights from a draft genome sequence of the tobacco hornworm moth, Manduca sexta.</title>
        <authorList>
            <person name="Kanost M.R."/>
            <person name="Arrese E.L."/>
            <person name="Cao X."/>
            <person name="Chen Y.R."/>
            <person name="Chellapilla S."/>
            <person name="Goldsmith M.R."/>
            <person name="Grosse-Wilde E."/>
            <person name="Heckel D.G."/>
            <person name="Herndon N."/>
            <person name="Jiang H."/>
            <person name="Papanicolaou A."/>
            <person name="Qu J."/>
            <person name="Soulages J.L."/>
            <person name="Vogel H."/>
            <person name="Walters J."/>
            <person name="Waterhouse R.M."/>
            <person name="Ahn S.J."/>
            <person name="Almeida F.C."/>
            <person name="An C."/>
            <person name="Aqrawi P."/>
            <person name="Bretschneider A."/>
            <person name="Bryant W.B."/>
            <person name="Bucks S."/>
            <person name="Chao H."/>
            <person name="Chevignon G."/>
            <person name="Christen J.M."/>
            <person name="Clarke D.F."/>
            <person name="Dittmer N.T."/>
            <person name="Ferguson L.C.F."/>
            <person name="Garavelou S."/>
            <person name="Gordon K.H.J."/>
            <person name="Gunaratna R.T."/>
            <person name="Han Y."/>
            <person name="Hauser F."/>
            <person name="He Y."/>
            <person name="Heidel-Fischer H."/>
            <person name="Hirsh A."/>
            <person name="Hu Y."/>
            <person name="Jiang H."/>
            <person name="Kalra D."/>
            <person name="Klinner C."/>
            <person name="Konig C."/>
            <person name="Kovar C."/>
            <person name="Kroll A.R."/>
            <person name="Kuwar S.S."/>
            <person name="Lee S.L."/>
            <person name="Lehman R."/>
            <person name="Li K."/>
            <person name="Li Z."/>
            <person name="Liang H."/>
            <person name="Lovelace S."/>
            <person name="Lu Z."/>
            <person name="Mansfield J.H."/>
            <person name="McCulloch K.J."/>
            <person name="Mathew T."/>
            <person name="Morton B."/>
            <person name="Muzny D.M."/>
            <person name="Neunemann D."/>
            <person name="Ongeri F."/>
            <person name="Pauchet Y."/>
            <person name="Pu L.L."/>
            <person name="Pyrousis I."/>
            <person name="Rao X.J."/>
            <person name="Redding A."/>
            <person name="Roesel C."/>
            <person name="Sanchez-Gracia A."/>
            <person name="Schaack S."/>
            <person name="Shukla A."/>
            <person name="Tetreau G."/>
            <person name="Wang Y."/>
            <person name="Xiong G.H."/>
            <person name="Traut W."/>
            <person name="Walsh T.K."/>
            <person name="Worley K.C."/>
            <person name="Wu D."/>
            <person name="Wu W."/>
            <person name="Wu Y.Q."/>
            <person name="Zhang X."/>
            <person name="Zou Z."/>
            <person name="Zucker H."/>
            <person name="Briscoe A.D."/>
            <person name="Burmester T."/>
            <person name="Clem R.J."/>
            <person name="Feyereisen R."/>
            <person name="Grimmelikhuijzen C.J.P."/>
            <person name="Hamodrakas S.J."/>
            <person name="Hansson B.S."/>
            <person name="Huguet E."/>
            <person name="Jermiin L.S."/>
            <person name="Lan Q."/>
            <person name="Lehman H.K."/>
            <person name="Lorenzen M."/>
            <person name="Merzendorfer H."/>
            <person name="Michalopoulos I."/>
            <person name="Morton D.B."/>
            <person name="Muthukrishnan S."/>
            <person name="Oakeshott J.G."/>
            <person name="Palmer W."/>
            <person name="Park Y."/>
            <person name="Passarelli A.L."/>
            <person name="Rozas J."/>
            <person name="Schwartz L.M."/>
            <person name="Smith W."/>
            <person name="Southgate A."/>
            <person name="Vilcinskas A."/>
            <person name="Vogt R."/>
            <person name="Wang P."/>
            <person name="Werren J."/>
            <person name="Yu X.Q."/>
            <person name="Zhou J.J."/>
            <person name="Brown S.J."/>
            <person name="Scherer S.E."/>
            <person name="Richards S."/>
            <person name="Blissard G.W."/>
        </authorList>
    </citation>
    <scope>NUCLEOTIDE SEQUENCE</scope>
</reference>
<sequence length="240" mass="27647">MKEFIYANIFCWMLVKISCRKYDLEAEAVKLYGEDFDTVLKRFRKTPDYLMILNDKVTSFCPLTHMKELNENQKDMGMQTLYYYIEKLNSKVEEMLGLDKEREMSTTSSKPQSFFRDHFARRQQESPDSQNGVQKLDSYPALSAALSVAERNSYMDLGFQYAGHIIHTIIKSMGPDDESPVKSTRLPYGGDHRHDFTITTTTEHVHVHEVTPSVTDVASTVAPDPSPAQGFKYRYKAQRS</sequence>
<dbReference type="Proteomes" id="UP000791440">
    <property type="component" value="Unassembled WGS sequence"/>
</dbReference>